<dbReference type="VEuPathDB" id="AmoebaDB:EIN_296530"/>
<proteinExistence type="evidence at transcript level"/>
<dbReference type="AlphaFoldDB" id="S0B0G7"/>
<protein>
    <submittedName>
        <fullName evidence="2">Uncharacterized protein</fullName>
    </submittedName>
</protein>
<organism evidence="2">
    <name type="scientific">Entamoeba invadens</name>
    <dbReference type="NCBI Taxonomy" id="33085"/>
    <lineage>
        <taxon>Eukaryota</taxon>
        <taxon>Amoebozoa</taxon>
        <taxon>Evosea</taxon>
        <taxon>Archamoebae</taxon>
        <taxon>Mastigamoebida</taxon>
        <taxon>Entamoebidae</taxon>
        <taxon>Entamoeba</taxon>
    </lineage>
</organism>
<accession>S0B0G7</accession>
<feature type="chain" id="PRO_5004494615" evidence="1">
    <location>
        <begin position="19"/>
        <end position="369"/>
    </location>
</feature>
<dbReference type="EMBL" id="AK422571">
    <property type="protein sequence ID" value="BAN41038.1"/>
    <property type="molecule type" value="mRNA"/>
</dbReference>
<evidence type="ECO:0000256" key="1">
    <source>
        <dbReference type="SAM" id="SignalP"/>
    </source>
</evidence>
<reference evidence="2" key="1">
    <citation type="submission" date="2012-06" db="EMBL/GenBank/DDBJ databases">
        <title>Short 5' UTR of Entamoeba genes.</title>
        <authorList>
            <person name="Hiranuka K."/>
            <person name="Kumagai M."/>
            <person name="Wakaguri H."/>
            <person name="Suzuki Y."/>
            <person name="Sugano S."/>
            <person name="Watanabe J."/>
            <person name="Makioka A."/>
        </authorList>
    </citation>
    <scope>NUCLEOTIDE SEQUENCE</scope>
    <source>
        <strain evidence="2">IP1</strain>
    </source>
</reference>
<keyword evidence="1" id="KW-0732">Signal</keyword>
<feature type="signal peptide" evidence="1">
    <location>
        <begin position="1"/>
        <end position="18"/>
    </location>
</feature>
<evidence type="ECO:0000313" key="2">
    <source>
        <dbReference type="EMBL" id="BAN41038.1"/>
    </source>
</evidence>
<name>S0B0G7_ENTIV</name>
<sequence length="369" mass="44191">MRALVWLLIALYITCVSSTSVGSSELEEDVLVEDATTLEDNTEEFELEDKPKHAHKHWYAKRNWWLQRHWYKQWRRQMRKWQRKQQRKAKWVSRMKESNGHRYRDYLRLKRAKRTLQKQLHIRSVAAIQAKVLRASSRMDTNRRIFKGLKKQIVMKIELIQKEQDPKKKQELTTELKALVEQSKRIRKMIVKTAVREGKHFTQLIAAKKAHKMVKRILKAKRRVGLEKKVLKALNIADMKIGRIAEKNKYNAKRFQKQTARMIKRICKRMRLGKKTCKKLAMKLHGKVKHISKKIMRRYNKKQDQLKKNLEKRIEGKMVRKTVKGMAKKSEHNYQAIAKYRDVLDVTCKMDPKSCDFFRRSMGDMVPML</sequence>